<keyword evidence="2" id="KW-0456">Lyase</keyword>
<dbReference type="PANTHER" id="PTHR43081:SF1">
    <property type="entry name" value="ADENYLATE CYCLASE, TERMINAL-DIFFERENTIATION SPECIFIC"/>
    <property type="match status" value="1"/>
</dbReference>
<dbReference type="Pfam" id="PF00211">
    <property type="entry name" value="Guanylate_cyc"/>
    <property type="match status" value="1"/>
</dbReference>
<accession>A0A1Y5S4K7</accession>
<dbReference type="InterPro" id="IPR050697">
    <property type="entry name" value="Adenylyl/Guanylyl_Cyclase_3/4"/>
</dbReference>
<dbReference type="GO" id="GO:0035556">
    <property type="term" value="P:intracellular signal transduction"/>
    <property type="evidence" value="ECO:0007669"/>
    <property type="project" value="InterPro"/>
</dbReference>
<dbReference type="EC" id="4.6.1.1" evidence="2"/>
<evidence type="ECO:0000259" key="1">
    <source>
        <dbReference type="PROSITE" id="PS50125"/>
    </source>
</evidence>
<dbReference type="PROSITE" id="PS50125">
    <property type="entry name" value="GUANYLATE_CYCLASE_2"/>
    <property type="match status" value="1"/>
</dbReference>
<organism evidence="2 3">
    <name type="scientific">Oceanibacterium hippocampi</name>
    <dbReference type="NCBI Taxonomy" id="745714"/>
    <lineage>
        <taxon>Bacteria</taxon>
        <taxon>Pseudomonadati</taxon>
        <taxon>Pseudomonadota</taxon>
        <taxon>Alphaproteobacteria</taxon>
        <taxon>Sneathiellales</taxon>
        <taxon>Sneathiellaceae</taxon>
        <taxon>Oceanibacterium</taxon>
    </lineage>
</organism>
<reference evidence="2 3" key="1">
    <citation type="submission" date="2017-03" db="EMBL/GenBank/DDBJ databases">
        <authorList>
            <person name="Afonso C.L."/>
            <person name="Miller P.J."/>
            <person name="Scott M.A."/>
            <person name="Spackman E."/>
            <person name="Goraichik I."/>
            <person name="Dimitrov K.M."/>
            <person name="Suarez D.L."/>
            <person name="Swayne D.E."/>
        </authorList>
    </citation>
    <scope>NUCLEOTIDE SEQUENCE [LARGE SCALE GENOMIC DNA]</scope>
    <source>
        <strain evidence="2 3">CECT 7691</strain>
    </source>
</reference>
<proteinExistence type="predicted"/>
<gene>
    <name evidence="2" type="primary">cyaA_8</name>
    <name evidence="2" type="ORF">OCH7691_01104</name>
</gene>
<dbReference type="InterPro" id="IPR001054">
    <property type="entry name" value="A/G_cyclase"/>
</dbReference>
<dbReference type="Gene3D" id="3.30.70.1230">
    <property type="entry name" value="Nucleotide cyclase"/>
    <property type="match status" value="1"/>
</dbReference>
<dbReference type="SMART" id="SM00044">
    <property type="entry name" value="CYCc"/>
    <property type="match status" value="1"/>
</dbReference>
<keyword evidence="3" id="KW-1185">Reference proteome</keyword>
<dbReference type="CDD" id="cd07302">
    <property type="entry name" value="CHD"/>
    <property type="match status" value="1"/>
</dbReference>
<dbReference type="EMBL" id="FWFR01000001">
    <property type="protein sequence ID" value="SLN31173.1"/>
    <property type="molecule type" value="Genomic_DNA"/>
</dbReference>
<dbReference type="RefSeq" id="WP_176244933.1">
    <property type="nucleotide sequence ID" value="NZ_FWFR01000001.1"/>
</dbReference>
<dbReference type="Proteomes" id="UP000193200">
    <property type="component" value="Unassembled WGS sequence"/>
</dbReference>
<evidence type="ECO:0000313" key="2">
    <source>
        <dbReference type="EMBL" id="SLN31173.1"/>
    </source>
</evidence>
<dbReference type="AlphaFoldDB" id="A0A1Y5S4K7"/>
<dbReference type="PANTHER" id="PTHR43081">
    <property type="entry name" value="ADENYLATE CYCLASE, TERMINAL-DIFFERENTIATION SPECIFIC-RELATED"/>
    <property type="match status" value="1"/>
</dbReference>
<dbReference type="GO" id="GO:0009190">
    <property type="term" value="P:cyclic nucleotide biosynthetic process"/>
    <property type="evidence" value="ECO:0007669"/>
    <property type="project" value="InterPro"/>
</dbReference>
<dbReference type="InParanoid" id="A0A1Y5S4K7"/>
<protein>
    <submittedName>
        <fullName evidence="2">Adenylate cyclase 1</fullName>
        <ecNumber evidence="2">4.6.1.1</ecNumber>
    </submittedName>
</protein>
<dbReference type="GO" id="GO:0004016">
    <property type="term" value="F:adenylate cyclase activity"/>
    <property type="evidence" value="ECO:0007669"/>
    <property type="project" value="UniProtKB-EC"/>
</dbReference>
<evidence type="ECO:0000313" key="3">
    <source>
        <dbReference type="Proteomes" id="UP000193200"/>
    </source>
</evidence>
<sequence>MVEPGPGDRVINVEWQQVVIKGHPPLKWMHRIFSRLPGPPRCKLCHNPFGGIGGKLCALINMRPSRKNPALCVLCCEGLPPGGAEVEIAVLFADIRDSTGLAHRLGPTAYAETLNRFYTIATEVLIPHDATIDKLIGDEVMAFFVPGFAGPDFKRVAVTAARELREALAGAGPEDGRLAVGIGLEAGPAYVGNVGAGGYVDFTAVGDPVNAAAHIQALARSGEILLGDGIYAAVADRYPDSPALTVTLKGHGPLTVHALG</sequence>
<feature type="domain" description="Guanylate cyclase" evidence="1">
    <location>
        <begin position="89"/>
        <end position="216"/>
    </location>
</feature>
<dbReference type="InterPro" id="IPR029787">
    <property type="entry name" value="Nucleotide_cyclase"/>
</dbReference>
<dbReference type="SUPFAM" id="SSF55073">
    <property type="entry name" value="Nucleotide cyclase"/>
    <property type="match status" value="1"/>
</dbReference>
<name>A0A1Y5S4K7_9PROT</name>